<evidence type="ECO:0000313" key="2">
    <source>
        <dbReference type="EMBL" id="KAK0728371.1"/>
    </source>
</evidence>
<organism evidence="2 3">
    <name type="scientific">Lasiosphaeria miniovina</name>
    <dbReference type="NCBI Taxonomy" id="1954250"/>
    <lineage>
        <taxon>Eukaryota</taxon>
        <taxon>Fungi</taxon>
        <taxon>Dikarya</taxon>
        <taxon>Ascomycota</taxon>
        <taxon>Pezizomycotina</taxon>
        <taxon>Sordariomycetes</taxon>
        <taxon>Sordariomycetidae</taxon>
        <taxon>Sordariales</taxon>
        <taxon>Lasiosphaeriaceae</taxon>
        <taxon>Lasiosphaeria</taxon>
    </lineage>
</organism>
<accession>A0AA40B613</accession>
<dbReference type="SUPFAM" id="SSF54593">
    <property type="entry name" value="Glyoxalase/Bleomycin resistance protein/Dihydroxybiphenyl dioxygenase"/>
    <property type="match status" value="1"/>
</dbReference>
<evidence type="ECO:0000259" key="1">
    <source>
        <dbReference type="PROSITE" id="PS51819"/>
    </source>
</evidence>
<sequence>MALATAHLRIARPTNNLDALLPFYCNGLGFEMLGSFPEHEGFSGIMLGHKSAGYHLEFTQKSGHDAGRAPTQDNLLVFYLPDGASFAQAVTQMEQQGFAVVRSFNPYWDRCGKSFEDPDGYRVSATPVRHKRVSCPSPVPVMETKHRGTNSKVCLILLTAVAAAVGVEGQETGYHIDWPRWCGKVYQDGYPSFDPGGQTLAPSPAANGPLVHVQFQPRYSLYLESEKHGEVVVNAALSPYHGKPWPSTNTTSSTSGRANSLIFSINLVEDDAILVQNTVAINSTGNVFRFDLSRLKPSLEPIKMVLYGAPEGGRPTWTATSSLFFLPEKTNGSVTRIDNFNGGLFFRNAASGHKFQPLLPHGFYASYDGFLGNNSTSEIQNYADLGLNSMTPLTIYRDSGPAFAYMDKINLKFMYNLREGYRNLTYVREQVLAAKDAEAIYSYWGTDEPDGWQDPFDAPSLARDLIRQLDPYHPVAITLNCQNYHFAKYSAGGDIIMEDVYPIGINSTWSKWHTACNATLGDCGCDNCQGNVQDVPNRLDDYAAYESWLGLWPKTKAHNPQSFHGEDYWLRDPSVDEELVMNALALNHGAQALVSWVWPASAPLGAAHGAMAKVVAASPVVDFLVGGDRPHPVAAESAGSGAGVVDAAYWVVGKKMLVSVVNGGYVDISGTVAVAVPNAIGIASTPWGDVGWRLQDSKLTVPVLPALATSMVILDLR</sequence>
<dbReference type="InterPro" id="IPR029068">
    <property type="entry name" value="Glyas_Bleomycin-R_OHBP_Dase"/>
</dbReference>
<dbReference type="InterPro" id="IPR037523">
    <property type="entry name" value="VOC_core"/>
</dbReference>
<evidence type="ECO:0000313" key="3">
    <source>
        <dbReference type="Proteomes" id="UP001172101"/>
    </source>
</evidence>
<dbReference type="GeneID" id="85320052"/>
<dbReference type="EMBL" id="JAUIRO010000002">
    <property type="protein sequence ID" value="KAK0728371.1"/>
    <property type="molecule type" value="Genomic_DNA"/>
</dbReference>
<dbReference type="InterPro" id="IPR058998">
    <property type="entry name" value="YycE-like_N"/>
</dbReference>
<proteinExistence type="predicted"/>
<keyword evidence="3" id="KW-1185">Reference proteome</keyword>
<dbReference type="Proteomes" id="UP001172101">
    <property type="component" value="Unassembled WGS sequence"/>
</dbReference>
<name>A0AA40B613_9PEZI</name>
<dbReference type="Pfam" id="PF22659">
    <property type="entry name" value="YycE-like_C"/>
    <property type="match status" value="1"/>
</dbReference>
<dbReference type="PROSITE" id="PS51819">
    <property type="entry name" value="VOC"/>
    <property type="match status" value="1"/>
</dbReference>
<dbReference type="AlphaFoldDB" id="A0AA40B613"/>
<dbReference type="RefSeq" id="XP_060301226.1">
    <property type="nucleotide sequence ID" value="XM_060436782.1"/>
</dbReference>
<dbReference type="Pfam" id="PF22658">
    <property type="entry name" value="YycE-like_N"/>
    <property type="match status" value="1"/>
</dbReference>
<protein>
    <recommendedName>
        <fullName evidence="1">VOC domain-containing protein</fullName>
    </recommendedName>
</protein>
<dbReference type="CDD" id="cd06587">
    <property type="entry name" value="VOC"/>
    <property type="match status" value="1"/>
</dbReference>
<comment type="caution">
    <text evidence="2">The sequence shown here is derived from an EMBL/GenBank/DDBJ whole genome shotgun (WGS) entry which is preliminary data.</text>
</comment>
<feature type="domain" description="VOC" evidence="1">
    <location>
        <begin position="4"/>
        <end position="128"/>
    </location>
</feature>
<dbReference type="Gene3D" id="3.10.180.10">
    <property type="entry name" value="2,3-Dihydroxybiphenyl 1,2-Dioxygenase, domain 1"/>
    <property type="match status" value="1"/>
</dbReference>
<dbReference type="InterPro" id="IPR058997">
    <property type="entry name" value="YycE-like_C"/>
</dbReference>
<gene>
    <name evidence="2" type="ORF">B0T26DRAFT_635973</name>
</gene>
<reference evidence="2" key="1">
    <citation type="submission" date="2023-06" db="EMBL/GenBank/DDBJ databases">
        <title>Genome-scale phylogeny and comparative genomics of the fungal order Sordariales.</title>
        <authorList>
            <consortium name="Lawrence Berkeley National Laboratory"/>
            <person name="Hensen N."/>
            <person name="Bonometti L."/>
            <person name="Westerberg I."/>
            <person name="Brannstrom I.O."/>
            <person name="Guillou S."/>
            <person name="Cros-Aarteil S."/>
            <person name="Calhoun S."/>
            <person name="Haridas S."/>
            <person name="Kuo A."/>
            <person name="Mondo S."/>
            <person name="Pangilinan J."/>
            <person name="Riley R."/>
            <person name="LaButti K."/>
            <person name="Andreopoulos B."/>
            <person name="Lipzen A."/>
            <person name="Chen C."/>
            <person name="Yanf M."/>
            <person name="Daum C."/>
            <person name="Ng V."/>
            <person name="Clum A."/>
            <person name="Steindorff A."/>
            <person name="Ohm R."/>
            <person name="Martin F."/>
            <person name="Silar P."/>
            <person name="Natvig D."/>
            <person name="Lalanne C."/>
            <person name="Gautier V."/>
            <person name="Ament-velasquez S.L."/>
            <person name="Kruys A."/>
            <person name="Hutchinson M.I."/>
            <person name="Powell A.J."/>
            <person name="Barry K."/>
            <person name="Miller A.N."/>
            <person name="Grigoriev I.V."/>
            <person name="Debuchy R."/>
            <person name="Gladieux P."/>
            <person name="Thoren M.H."/>
            <person name="Johannesson H."/>
        </authorList>
    </citation>
    <scope>NUCLEOTIDE SEQUENCE</scope>
    <source>
        <strain evidence="2">SMH2392-1A</strain>
    </source>
</reference>